<dbReference type="EMBL" id="CP111028">
    <property type="protein sequence ID" value="WAR31251.1"/>
    <property type="molecule type" value="Genomic_DNA"/>
</dbReference>
<dbReference type="PANTHER" id="PTHR22696:SF1">
    <property type="entry name" value="E3 UBIQUITIN-PROTEIN LIGASE RNF26"/>
    <property type="match status" value="1"/>
</dbReference>
<keyword evidence="7" id="KW-1185">Reference proteome</keyword>
<keyword evidence="2" id="KW-0862">Zinc</keyword>
<evidence type="ECO:0000256" key="1">
    <source>
        <dbReference type="ARBA" id="ARBA00022771"/>
    </source>
</evidence>
<proteinExistence type="predicted"/>
<keyword evidence="1 3" id="KW-0863">Zinc-finger</keyword>
<dbReference type="SUPFAM" id="SSF57850">
    <property type="entry name" value="RING/U-box"/>
    <property type="match status" value="1"/>
</dbReference>
<organism evidence="5 7">
    <name type="scientific">Mya arenaria</name>
    <name type="common">Soft-shell clam</name>
    <dbReference type="NCBI Taxonomy" id="6604"/>
    <lineage>
        <taxon>Eukaryota</taxon>
        <taxon>Metazoa</taxon>
        <taxon>Spiralia</taxon>
        <taxon>Lophotrochozoa</taxon>
        <taxon>Mollusca</taxon>
        <taxon>Bivalvia</taxon>
        <taxon>Autobranchia</taxon>
        <taxon>Heteroconchia</taxon>
        <taxon>Euheterodonta</taxon>
        <taxon>Imparidentia</taxon>
        <taxon>Neoheterodontei</taxon>
        <taxon>Myida</taxon>
        <taxon>Myoidea</taxon>
        <taxon>Myidae</taxon>
        <taxon>Mya</taxon>
    </lineage>
</organism>
<gene>
    <name evidence="5" type="ORF">MAR_033793</name>
    <name evidence="6" type="ORF">MAR_033822</name>
</gene>
<dbReference type="Gene3D" id="3.30.40.10">
    <property type="entry name" value="Zinc/RING finger domain, C3HC4 (zinc finger)"/>
    <property type="match status" value="1"/>
</dbReference>
<feature type="domain" description="RING-type" evidence="4">
    <location>
        <begin position="279"/>
        <end position="322"/>
    </location>
</feature>
<dbReference type="SMART" id="SM00184">
    <property type="entry name" value="RING"/>
    <property type="match status" value="1"/>
</dbReference>
<evidence type="ECO:0000256" key="2">
    <source>
        <dbReference type="ARBA" id="ARBA00022833"/>
    </source>
</evidence>
<evidence type="ECO:0000313" key="6">
    <source>
        <dbReference type="EMBL" id="WAR31280.1"/>
    </source>
</evidence>
<dbReference type="Pfam" id="PF13920">
    <property type="entry name" value="zf-C3HC4_3"/>
    <property type="match status" value="1"/>
</dbReference>
<evidence type="ECO:0000313" key="7">
    <source>
        <dbReference type="Proteomes" id="UP001164746"/>
    </source>
</evidence>
<evidence type="ECO:0000259" key="4">
    <source>
        <dbReference type="PROSITE" id="PS50089"/>
    </source>
</evidence>
<dbReference type="PROSITE" id="PS50089">
    <property type="entry name" value="ZF_RING_2"/>
    <property type="match status" value="1"/>
</dbReference>
<evidence type="ECO:0000313" key="5">
    <source>
        <dbReference type="EMBL" id="WAR31251.1"/>
    </source>
</evidence>
<accession>A0ABY7GDP9</accession>
<evidence type="ECO:0000256" key="3">
    <source>
        <dbReference type="PROSITE-ProRule" id="PRU00175"/>
    </source>
</evidence>
<dbReference type="Proteomes" id="UP001164746">
    <property type="component" value="Chromosome 17"/>
</dbReference>
<protein>
    <submittedName>
        <fullName evidence="5">RNF26-like protein</fullName>
    </submittedName>
</protein>
<dbReference type="PANTHER" id="PTHR22696">
    <property type="entry name" value="E3 UBIQUITIN-PROTEIN LIGASE RNF26"/>
    <property type="match status" value="1"/>
</dbReference>
<dbReference type="InterPro" id="IPR001841">
    <property type="entry name" value="Znf_RING"/>
</dbReference>
<sequence>MTTGYIVDTFISLVNGISETITAVKEFLKIILEVNNNVMAILIQSTANFLSGIWAVLKFIYLVIYTLTVCVGDFVMELVNFMSAFLYLLWKVVLLFYSLLDLAFHFVECLCYFIWTGGKWTAETIKVSGQNLTENGLSTWKYFVLSLQEFTSSIIGGFAMIGACVQTSAIHIFQGFCLSYNYVCELMYDIDGKVKDMVRLCTDNIYFFVKDYLLNMPREAYLGIIAASESEMSEINIQLPDVSNRKNMQRSATPARFNKEMSPEDLKRCIALEKEKRICVVCQDQNKSVLILPCRHMCLCVDCGDQIARSRSRSRRVCPLCRTKINTIMNDQSKSVLILPCRHMCLCVECWNQIA</sequence>
<reference evidence="5" key="1">
    <citation type="submission" date="2022-11" db="EMBL/GenBank/DDBJ databases">
        <title>Centuries of genome instability and evolution in soft-shell clam transmissible cancer (bioRxiv).</title>
        <authorList>
            <person name="Hart S.F.M."/>
            <person name="Yonemitsu M.A."/>
            <person name="Giersch R.M."/>
            <person name="Beal B.F."/>
            <person name="Arriagada G."/>
            <person name="Davis B.W."/>
            <person name="Ostrander E.A."/>
            <person name="Goff S.P."/>
            <person name="Metzger M.J."/>
        </authorList>
    </citation>
    <scope>NUCLEOTIDE SEQUENCE</scope>
    <source>
        <strain evidence="5">MELC-2E11</strain>
        <tissue evidence="5">Siphon/mantle</tissue>
    </source>
</reference>
<feature type="non-terminal residue" evidence="5">
    <location>
        <position position="1"/>
    </location>
</feature>
<keyword evidence="1 3" id="KW-0479">Metal-binding</keyword>
<dbReference type="InterPro" id="IPR013083">
    <property type="entry name" value="Znf_RING/FYVE/PHD"/>
</dbReference>
<name>A0ABY7GDP9_MYAAR</name>
<dbReference type="EMBL" id="CP111028">
    <property type="protein sequence ID" value="WAR31280.1"/>
    <property type="molecule type" value="Genomic_DNA"/>
</dbReference>